<evidence type="ECO:0000313" key="2">
    <source>
        <dbReference type="EMBL" id="CAK7937899.1"/>
    </source>
</evidence>
<sequence>MVSAKESVEAPIAAAPSWCTARPTVRIPRDQNAADATWSPLQSCGAGPAPHGSEQQHAREQITGQKPCPTRLSGASPLAETLACKSCTKRASSSRYLSSTAGFNCVPQRIDTAYPSYWR</sequence>
<evidence type="ECO:0000256" key="1">
    <source>
        <dbReference type="SAM" id="MobiDB-lite"/>
    </source>
</evidence>
<reference evidence="2" key="1">
    <citation type="submission" date="2024-01" db="EMBL/GenBank/DDBJ databases">
        <authorList>
            <person name="Webb A."/>
        </authorList>
    </citation>
    <scope>NUCLEOTIDE SEQUENCE</scope>
    <source>
        <strain evidence="2">Pm1</strain>
    </source>
</reference>
<dbReference type="Proteomes" id="UP001162060">
    <property type="component" value="Unassembled WGS sequence"/>
</dbReference>
<proteinExistence type="predicted"/>
<name>A0AAV1UTF4_9STRA</name>
<feature type="region of interest" description="Disordered" evidence="1">
    <location>
        <begin position="32"/>
        <end position="71"/>
    </location>
</feature>
<protein>
    <submittedName>
        <fullName evidence="2">Uncharacterized protein</fullName>
    </submittedName>
</protein>
<evidence type="ECO:0000313" key="3">
    <source>
        <dbReference type="Proteomes" id="UP001162060"/>
    </source>
</evidence>
<accession>A0AAV1UTF4</accession>
<organism evidence="2 3">
    <name type="scientific">Peronospora matthiolae</name>
    <dbReference type="NCBI Taxonomy" id="2874970"/>
    <lineage>
        <taxon>Eukaryota</taxon>
        <taxon>Sar</taxon>
        <taxon>Stramenopiles</taxon>
        <taxon>Oomycota</taxon>
        <taxon>Peronosporomycetes</taxon>
        <taxon>Peronosporales</taxon>
        <taxon>Peronosporaceae</taxon>
        <taxon>Peronospora</taxon>
    </lineage>
</organism>
<gene>
    <name evidence="2" type="ORF">PM001_LOCUS23049</name>
</gene>
<dbReference type="AlphaFoldDB" id="A0AAV1UTF4"/>
<dbReference type="EMBL" id="CAKLBY020000228">
    <property type="protein sequence ID" value="CAK7937899.1"/>
    <property type="molecule type" value="Genomic_DNA"/>
</dbReference>
<comment type="caution">
    <text evidence="2">The sequence shown here is derived from an EMBL/GenBank/DDBJ whole genome shotgun (WGS) entry which is preliminary data.</text>
</comment>